<dbReference type="PANTHER" id="PTHR10683:SF31">
    <property type="entry name" value="TRANSALDOLASE"/>
    <property type="match status" value="1"/>
</dbReference>
<dbReference type="PRINTS" id="PR00662">
    <property type="entry name" value="G6PISOMERASE"/>
</dbReference>
<evidence type="ECO:0000256" key="4">
    <source>
        <dbReference type="ARBA" id="ARBA00008426"/>
    </source>
</evidence>
<dbReference type="InterPro" id="IPR035476">
    <property type="entry name" value="SIS_PGI_1"/>
</dbReference>
<evidence type="ECO:0000256" key="11">
    <source>
        <dbReference type="HAMAP-Rule" id="MF_00493"/>
    </source>
</evidence>
<dbReference type="PANTHER" id="PTHR10683">
    <property type="entry name" value="TRANSALDOLASE"/>
    <property type="match status" value="1"/>
</dbReference>
<dbReference type="CDD" id="cd05015">
    <property type="entry name" value="SIS_PGI_1"/>
    <property type="match status" value="1"/>
</dbReference>
<evidence type="ECO:0000256" key="5">
    <source>
        <dbReference type="ARBA" id="ARBA00013151"/>
    </source>
</evidence>
<dbReference type="EMBL" id="CP029426">
    <property type="protein sequence ID" value="AWM03080.1"/>
    <property type="molecule type" value="Genomic_DNA"/>
</dbReference>
<dbReference type="EC" id="2.2.1.2" evidence="5 11"/>
<evidence type="ECO:0000256" key="1">
    <source>
        <dbReference type="ARBA" id="ARBA00003518"/>
    </source>
</evidence>
<comment type="pathway">
    <text evidence="3 11">Carbohydrate degradation; pentose phosphate pathway; D-glyceraldehyde 3-phosphate and beta-D-fructose 6-phosphate from D-ribose 5-phosphate and D-xylulose 5-phosphate (non-oxidative stage): step 2/3.</text>
</comment>
<comment type="similarity">
    <text evidence="12">Belongs to the GPI family.</text>
</comment>
<comment type="function">
    <text evidence="1 11">Transaldolase is important for the balance of metabolites in the pentose-phosphate pathway.</text>
</comment>
<evidence type="ECO:0000256" key="8">
    <source>
        <dbReference type="ARBA" id="ARBA00023126"/>
    </source>
</evidence>
<dbReference type="GO" id="GO:0004347">
    <property type="term" value="F:glucose-6-phosphate isomerase activity"/>
    <property type="evidence" value="ECO:0007669"/>
    <property type="project" value="UniProtKB-EC"/>
</dbReference>
<dbReference type="GO" id="GO:0006096">
    <property type="term" value="P:glycolytic process"/>
    <property type="evidence" value="ECO:0007669"/>
    <property type="project" value="UniProtKB-UniPathway"/>
</dbReference>
<accession>A0A2U8PZ37</accession>
<proteinExistence type="inferred from homology"/>
<comment type="subcellular location">
    <subcellularLocation>
        <location evidence="2 11">Cytoplasm</location>
    </subcellularLocation>
</comment>
<keyword evidence="8 11" id="KW-0570">Pentose shunt</keyword>
<evidence type="ECO:0000256" key="2">
    <source>
        <dbReference type="ARBA" id="ARBA00004496"/>
    </source>
</evidence>
<organism evidence="13 14">
    <name type="scientific">Bradyrhizobium amphicarpaeae</name>
    <dbReference type="NCBI Taxonomy" id="1404768"/>
    <lineage>
        <taxon>Bacteria</taxon>
        <taxon>Pseudomonadati</taxon>
        <taxon>Pseudomonadota</taxon>
        <taxon>Alphaproteobacteria</taxon>
        <taxon>Hyphomicrobiales</taxon>
        <taxon>Nitrobacteraceae</taxon>
        <taxon>Bradyrhizobium</taxon>
    </lineage>
</organism>
<evidence type="ECO:0000256" key="7">
    <source>
        <dbReference type="ARBA" id="ARBA00022679"/>
    </source>
</evidence>
<name>A0A2U8PZ37_9BRAD</name>
<dbReference type="HAMAP" id="MF_00493">
    <property type="entry name" value="Transaldolase_2"/>
    <property type="match status" value="1"/>
</dbReference>
<evidence type="ECO:0000256" key="3">
    <source>
        <dbReference type="ARBA" id="ARBA00004857"/>
    </source>
</evidence>
<evidence type="ECO:0000313" key="13">
    <source>
        <dbReference type="EMBL" id="AWM03080.1"/>
    </source>
</evidence>
<evidence type="ECO:0000256" key="12">
    <source>
        <dbReference type="RuleBase" id="RU000612"/>
    </source>
</evidence>
<reference evidence="13 14" key="2">
    <citation type="journal article" date="2019" name="Int. J. Syst. Evol. Microbiol.">
        <title>Description and complete genome sequence of Bradyrhizobium amphicarpaeae sp. nov., harbouring photosystem and nitrogen-fixation genes.</title>
        <authorList>
            <person name="Bromfield E.S.P."/>
            <person name="Cloutier S."/>
            <person name="Nguyen H.D.T."/>
        </authorList>
    </citation>
    <scope>NUCLEOTIDE SEQUENCE [LARGE SCALE GENOMIC DNA]</scope>
    <source>
        <strain evidence="13 14">39S1MB</strain>
    </source>
</reference>
<keyword evidence="9 11" id="KW-0704">Schiff base</keyword>
<dbReference type="SUPFAM" id="SSF51569">
    <property type="entry name" value="Aldolase"/>
    <property type="match status" value="1"/>
</dbReference>
<dbReference type="InterPro" id="IPR046348">
    <property type="entry name" value="SIS_dom_sf"/>
</dbReference>
<dbReference type="Pfam" id="PF00923">
    <property type="entry name" value="TAL_FSA"/>
    <property type="match status" value="1"/>
</dbReference>
<comment type="similarity">
    <text evidence="4 11">Belongs to the transaldolase family. Type 2 subfamily.</text>
</comment>
<dbReference type="GO" id="GO:0005737">
    <property type="term" value="C:cytoplasm"/>
    <property type="evidence" value="ECO:0007669"/>
    <property type="project" value="UniProtKB-SubCell"/>
</dbReference>
<feature type="active site" description="Schiff-base intermediate with substrate" evidence="11">
    <location>
        <position position="140"/>
    </location>
</feature>
<sequence>MNPVKELEKHGQAVWLDFLARGFIAKGDLKRLIETDGVKGVTSNPSIFEKAIGSSDEYDAPIGKALKRGDRTVADLFEAVAVEDIQNAADVLRPVYDRLKGGDGYVSLEVSPYLALDTPGTVTEARRLWKSVDRKNLMVKVPATPEGLPAIEELIGDGISINITLLFSKAVYLQVAEAYIAGLEKYVAGGSDPSHVASVASFFVSRIDSVVDKQLDDKIARANDPSEKERLAALKGKVAIANAKVAYQDYKRLFSGPRWDKLAAKGAKPQRMLWASTGTKNKDYSDVLYVEELIGPDTVNTVPPATLDAFRDHGKPRDSLEENVEDAYRVLEELERSGVSLDAITEELVKDGVKQFADAADKLYGAVAHKRATVLGAAIDRQQLSLGDGLGKAVAKSTEEWRASAKIRRLWQRDKSVWTGADEDKWLGWLDSAAKADVADYEDYANRVKGQKFSDAVVLGMGGSSLGPEVLAETFGKKVGFPKLHVLDSTDPAQVRAMEAKIDIANTVFIVSSKSGGTTEPNAMKDYFHERVAQALGPKAKTGFRFIAVTDPGSSLEKAAKKLNYARIFHGEPSIGGRYSVLSPFGLVPAATAGIDVKTFVKHALSMARSCGPDVPPSENPGVQLGLAIGLAGLEGRDKVTILTSKKIADFGAWAEQLIAESTGKEGKGLIPIEGESLGDPSVYGNDRFFIDIRVEGEADAAHDSKLAAVEAAGHPVVRIVMKSIDHLGQEFFRFEMATAVAGSILGINPFDQPDVEAAKIKTRELTASFEKTGKLPEEQPVVVTDEADLYTDEANATALRAAGANGDLTSWLKAHLSRSSHGDYVALLGYIARDKATIDALQAMRLEVREKRQVATCAEFGPRFLHSTGQAYKGGPDSGVFLQITADDAKDLAVPGQKASFGVIKAAQARGDFDVLTERGRRALRVHLKGGLKKGLAALNAALNDALN</sequence>
<dbReference type="InterPro" id="IPR001672">
    <property type="entry name" value="G6P_Isomerase"/>
</dbReference>
<reference evidence="13 14" key="1">
    <citation type="journal article" date="2017" name="Syst. Appl. Microbiol.">
        <title>Soybeans inoculated with root zone soils of Canadian native legumes harbour diverse and novel Bradyrhizobium spp. that possess agricultural potential.</title>
        <authorList>
            <person name="Bromfield E.S.P."/>
            <person name="Cloutier S."/>
            <person name="Tambong J.T."/>
            <person name="Tran Thi T.V."/>
        </authorList>
    </citation>
    <scope>NUCLEOTIDE SEQUENCE [LARGE SCALE GENOMIC DNA]</scope>
    <source>
        <strain evidence="13 14">39S1MB</strain>
    </source>
</reference>
<dbReference type="Proteomes" id="UP000215884">
    <property type="component" value="Chromosome"/>
</dbReference>
<dbReference type="GO" id="GO:0097367">
    <property type="term" value="F:carbohydrate derivative binding"/>
    <property type="evidence" value="ECO:0007669"/>
    <property type="project" value="InterPro"/>
</dbReference>
<dbReference type="PROSITE" id="PS00958">
    <property type="entry name" value="TRANSALDOLASE_2"/>
    <property type="match status" value="1"/>
</dbReference>
<keyword evidence="12" id="KW-0312">Gluconeogenesis</keyword>
<dbReference type="NCBIfam" id="TIGR00876">
    <property type="entry name" value="tal_mycobact"/>
    <property type="match status" value="1"/>
</dbReference>
<dbReference type="KEGG" id="brq:CIT40_25625"/>
<comment type="pathway">
    <text evidence="12">Carbohydrate degradation; glycolysis; D-glyceraldehyde 3-phosphate and glycerone phosphate from D-glucose: step 2/4.</text>
</comment>
<dbReference type="NCBIfam" id="NF002881">
    <property type="entry name" value="PRK03343.1"/>
    <property type="match status" value="1"/>
</dbReference>
<dbReference type="InterPro" id="IPR018225">
    <property type="entry name" value="Transaldolase_AS"/>
</dbReference>
<evidence type="ECO:0000256" key="9">
    <source>
        <dbReference type="ARBA" id="ARBA00023270"/>
    </source>
</evidence>
<dbReference type="GO" id="GO:0004801">
    <property type="term" value="F:transaldolase activity"/>
    <property type="evidence" value="ECO:0007669"/>
    <property type="project" value="UniProtKB-UniRule"/>
</dbReference>
<dbReference type="SUPFAM" id="SSF53697">
    <property type="entry name" value="SIS domain"/>
    <property type="match status" value="1"/>
</dbReference>
<dbReference type="UniPathway" id="UPA00109">
    <property type="reaction ID" value="UER00181"/>
</dbReference>
<dbReference type="AlphaFoldDB" id="A0A2U8PZ37"/>
<gene>
    <name evidence="11 13" type="primary">tal</name>
    <name evidence="13" type="ORF">CIT40_25625</name>
</gene>
<evidence type="ECO:0000256" key="6">
    <source>
        <dbReference type="ARBA" id="ARBA00022490"/>
    </source>
</evidence>
<dbReference type="InterPro" id="IPR013785">
    <property type="entry name" value="Aldolase_TIM"/>
</dbReference>
<comment type="catalytic activity">
    <reaction evidence="12">
        <text>alpha-D-glucose 6-phosphate = beta-D-fructose 6-phosphate</text>
        <dbReference type="Rhea" id="RHEA:11816"/>
        <dbReference type="ChEBI" id="CHEBI:57634"/>
        <dbReference type="ChEBI" id="CHEBI:58225"/>
        <dbReference type="EC" id="5.3.1.9"/>
    </reaction>
</comment>
<comment type="catalytic activity">
    <reaction evidence="10 11">
        <text>D-sedoheptulose 7-phosphate + D-glyceraldehyde 3-phosphate = D-erythrose 4-phosphate + beta-D-fructose 6-phosphate</text>
        <dbReference type="Rhea" id="RHEA:17053"/>
        <dbReference type="ChEBI" id="CHEBI:16897"/>
        <dbReference type="ChEBI" id="CHEBI:57483"/>
        <dbReference type="ChEBI" id="CHEBI:57634"/>
        <dbReference type="ChEBI" id="CHEBI:59776"/>
        <dbReference type="EC" id="2.2.1.2"/>
    </reaction>
</comment>
<dbReference type="PROSITE" id="PS01054">
    <property type="entry name" value="TRANSALDOLASE_1"/>
    <property type="match status" value="1"/>
</dbReference>
<keyword evidence="14" id="KW-1185">Reference proteome</keyword>
<dbReference type="PROSITE" id="PS51463">
    <property type="entry name" value="P_GLUCOSE_ISOMERASE_3"/>
    <property type="match status" value="1"/>
</dbReference>
<dbReference type="CDD" id="cd00955">
    <property type="entry name" value="Transaldolase_like"/>
    <property type="match status" value="1"/>
</dbReference>
<keyword evidence="12" id="KW-0324">Glycolysis</keyword>
<dbReference type="Pfam" id="PF00342">
    <property type="entry name" value="PGI"/>
    <property type="match status" value="1"/>
</dbReference>
<dbReference type="GO" id="GO:0006094">
    <property type="term" value="P:gluconeogenesis"/>
    <property type="evidence" value="ECO:0007669"/>
    <property type="project" value="UniProtKB-KW"/>
</dbReference>
<dbReference type="UniPathway" id="UPA00115">
    <property type="reaction ID" value="UER00414"/>
</dbReference>
<dbReference type="Gene3D" id="3.40.50.10490">
    <property type="entry name" value="Glucose-6-phosphate isomerase like protein, domain 1"/>
    <property type="match status" value="3"/>
</dbReference>
<dbReference type="NCBIfam" id="NF007080">
    <property type="entry name" value="PRK09533.1"/>
    <property type="match status" value="1"/>
</dbReference>
<keyword evidence="6 11" id="KW-0963">Cytoplasm</keyword>
<dbReference type="RefSeq" id="WP_094893741.1">
    <property type="nucleotide sequence ID" value="NZ_CP029426.2"/>
</dbReference>
<keyword evidence="7 11" id="KW-0808">Transferase</keyword>
<evidence type="ECO:0000256" key="10">
    <source>
        <dbReference type="ARBA" id="ARBA00048810"/>
    </source>
</evidence>
<dbReference type="CDD" id="cd05798">
    <property type="entry name" value="SIS_TAL_PGI"/>
    <property type="match status" value="1"/>
</dbReference>
<protein>
    <recommendedName>
        <fullName evidence="5 11">Transaldolase</fullName>
        <ecNumber evidence="5 11">2.2.1.2</ecNumber>
    </recommendedName>
</protein>
<dbReference type="Gene3D" id="3.20.20.70">
    <property type="entry name" value="Aldolase class I"/>
    <property type="match status" value="1"/>
</dbReference>
<evidence type="ECO:0000313" key="14">
    <source>
        <dbReference type="Proteomes" id="UP000215884"/>
    </source>
</evidence>
<dbReference type="InterPro" id="IPR004732">
    <property type="entry name" value="Transaldolase_2"/>
</dbReference>
<keyword evidence="12" id="KW-0413">Isomerase</keyword>
<dbReference type="OrthoDB" id="140919at2"/>
<dbReference type="GO" id="GO:0006098">
    <property type="term" value="P:pentose-phosphate shunt"/>
    <property type="evidence" value="ECO:0007669"/>
    <property type="project" value="UniProtKB-UniRule"/>
</dbReference>
<dbReference type="InterPro" id="IPR001585">
    <property type="entry name" value="TAL/FSA"/>
</dbReference>